<comment type="caution">
    <text evidence="1">The sequence shown here is derived from an EMBL/GenBank/DDBJ whole genome shotgun (WGS) entry which is preliminary data.</text>
</comment>
<gene>
    <name evidence="1" type="ORF">BV25DRAFT_896399</name>
</gene>
<name>A0ACB8SXA8_9AGAM</name>
<dbReference type="Proteomes" id="UP000814140">
    <property type="component" value="Unassembled WGS sequence"/>
</dbReference>
<dbReference type="EMBL" id="MU277216">
    <property type="protein sequence ID" value="KAI0060775.1"/>
    <property type="molecule type" value="Genomic_DNA"/>
</dbReference>
<keyword evidence="2" id="KW-1185">Reference proteome</keyword>
<accession>A0ACB8SXA8</accession>
<reference evidence="1" key="2">
    <citation type="journal article" date="2022" name="New Phytol.">
        <title>Evolutionary transition to the ectomycorrhizal habit in the genomes of a hyperdiverse lineage of mushroom-forming fungi.</title>
        <authorList>
            <person name="Looney B."/>
            <person name="Miyauchi S."/>
            <person name="Morin E."/>
            <person name="Drula E."/>
            <person name="Courty P.E."/>
            <person name="Kohler A."/>
            <person name="Kuo A."/>
            <person name="LaButti K."/>
            <person name="Pangilinan J."/>
            <person name="Lipzen A."/>
            <person name="Riley R."/>
            <person name="Andreopoulos W."/>
            <person name="He G."/>
            <person name="Johnson J."/>
            <person name="Nolan M."/>
            <person name="Tritt A."/>
            <person name="Barry K.W."/>
            <person name="Grigoriev I.V."/>
            <person name="Nagy L.G."/>
            <person name="Hibbett D."/>
            <person name="Henrissat B."/>
            <person name="Matheny P.B."/>
            <person name="Labbe J."/>
            <person name="Martin F.M."/>
        </authorList>
    </citation>
    <scope>NUCLEOTIDE SEQUENCE</scope>
    <source>
        <strain evidence="1">HHB10654</strain>
    </source>
</reference>
<sequence length="253" mass="27587">MDSSDSDSGLEDSLQASDDSLPTEQVSVSRGYSIGSIQTRDRSAAFPWRRYSQTTRSTLSWAIRASSLDGVAEAITCEAAARYTEGHKGVAPSVTSASLCSCSICERSILKAAVSGDSDSYGNQSDAAGGFMDRNDMDQRDSMSRVTDITLEVSSFTGARDGKDVDEDIAIIQRTNLESEQRTEAHLKGMKRGDLNLRGKIGSYCRNKLRTLVEDIRRRASSCPRIPETHVEESCRQDAPQSRAVSDNEHISS</sequence>
<protein>
    <submittedName>
        <fullName evidence="1">Uncharacterized protein</fullName>
    </submittedName>
</protein>
<evidence type="ECO:0000313" key="1">
    <source>
        <dbReference type="EMBL" id="KAI0060775.1"/>
    </source>
</evidence>
<proteinExistence type="predicted"/>
<reference evidence="1" key="1">
    <citation type="submission" date="2021-03" db="EMBL/GenBank/DDBJ databases">
        <authorList>
            <consortium name="DOE Joint Genome Institute"/>
            <person name="Ahrendt S."/>
            <person name="Looney B.P."/>
            <person name="Miyauchi S."/>
            <person name="Morin E."/>
            <person name="Drula E."/>
            <person name="Courty P.E."/>
            <person name="Chicoki N."/>
            <person name="Fauchery L."/>
            <person name="Kohler A."/>
            <person name="Kuo A."/>
            <person name="Labutti K."/>
            <person name="Pangilinan J."/>
            <person name="Lipzen A."/>
            <person name="Riley R."/>
            <person name="Andreopoulos W."/>
            <person name="He G."/>
            <person name="Johnson J."/>
            <person name="Barry K.W."/>
            <person name="Grigoriev I.V."/>
            <person name="Nagy L."/>
            <person name="Hibbett D."/>
            <person name="Henrissat B."/>
            <person name="Matheny P.B."/>
            <person name="Labbe J."/>
            <person name="Martin F."/>
        </authorList>
    </citation>
    <scope>NUCLEOTIDE SEQUENCE</scope>
    <source>
        <strain evidence="1">HHB10654</strain>
    </source>
</reference>
<evidence type="ECO:0000313" key="2">
    <source>
        <dbReference type="Proteomes" id="UP000814140"/>
    </source>
</evidence>
<organism evidence="1 2">
    <name type="scientific">Artomyces pyxidatus</name>
    <dbReference type="NCBI Taxonomy" id="48021"/>
    <lineage>
        <taxon>Eukaryota</taxon>
        <taxon>Fungi</taxon>
        <taxon>Dikarya</taxon>
        <taxon>Basidiomycota</taxon>
        <taxon>Agaricomycotina</taxon>
        <taxon>Agaricomycetes</taxon>
        <taxon>Russulales</taxon>
        <taxon>Auriscalpiaceae</taxon>
        <taxon>Artomyces</taxon>
    </lineage>
</organism>